<dbReference type="GO" id="GO:0006457">
    <property type="term" value="P:protein folding"/>
    <property type="evidence" value="ECO:0007669"/>
    <property type="project" value="InterPro"/>
</dbReference>
<evidence type="ECO:0000256" key="7">
    <source>
        <dbReference type="PROSITE-ProRule" id="PRU00339"/>
    </source>
</evidence>
<evidence type="ECO:0000259" key="9">
    <source>
        <dbReference type="PROSITE" id="PS50072"/>
    </source>
</evidence>
<feature type="domain" description="PPIase cyclophilin-type" evidence="9">
    <location>
        <begin position="238"/>
        <end position="383"/>
    </location>
</feature>
<dbReference type="AlphaFoldDB" id="A0A3B0N7V9"/>
<dbReference type="PRINTS" id="PR00153">
    <property type="entry name" value="CSAPPISMRASE"/>
</dbReference>
<evidence type="ECO:0000256" key="2">
    <source>
        <dbReference type="ARBA" id="ARBA00013194"/>
    </source>
</evidence>
<evidence type="ECO:0000256" key="4">
    <source>
        <dbReference type="ARBA" id="ARBA00023110"/>
    </source>
</evidence>
<evidence type="ECO:0000256" key="5">
    <source>
        <dbReference type="ARBA" id="ARBA00023235"/>
    </source>
</evidence>
<dbReference type="Gene3D" id="2.40.100.10">
    <property type="entry name" value="Cyclophilin-like"/>
    <property type="match status" value="1"/>
</dbReference>
<dbReference type="InterPro" id="IPR019734">
    <property type="entry name" value="TPR_rpt"/>
</dbReference>
<dbReference type="EMBL" id="UIVS01000002">
    <property type="protein sequence ID" value="SVP91076.1"/>
    <property type="molecule type" value="Genomic_DNA"/>
</dbReference>
<evidence type="ECO:0000256" key="3">
    <source>
        <dbReference type="ARBA" id="ARBA00022729"/>
    </source>
</evidence>
<dbReference type="InterPro" id="IPR002130">
    <property type="entry name" value="Cyclophilin-type_PPIase_dom"/>
</dbReference>
<feature type="domain" description="PPIase FKBP-type" evidence="8">
    <location>
        <begin position="1"/>
        <end position="42"/>
    </location>
</feature>
<dbReference type="PROSITE" id="PS50072">
    <property type="entry name" value="CSA_PPIASE_2"/>
    <property type="match status" value="1"/>
</dbReference>
<evidence type="ECO:0000313" key="10">
    <source>
        <dbReference type="EMBL" id="SVP90562.1"/>
    </source>
</evidence>
<dbReference type="EMBL" id="UIVT01000002">
    <property type="protein sequence ID" value="SVP90562.1"/>
    <property type="molecule type" value="Genomic_DNA"/>
</dbReference>
<evidence type="ECO:0000256" key="1">
    <source>
        <dbReference type="ARBA" id="ARBA00000971"/>
    </source>
</evidence>
<accession>A0A3B0N7V9</accession>
<dbReference type="SUPFAM" id="SSF50891">
    <property type="entry name" value="Cyclophilin-like"/>
    <property type="match status" value="1"/>
</dbReference>
<sequence>MKMGEKALLVIQPEYGYGKSGAGEAIPPNSVLNFEIELINFRVKPKNKWEMSIDEKLQASLDVKLDGNNKFSQGNYRGAISMYLEGLEYLSESSEWPDESMKLANTTKLQCYLNLSNCYLKVSEFRDAEKNASEALKLDNHNIKALFRRALARLNYDILDGAIEDLNSLLKLDPNNLDGQKYLKLAKQKQASYNQADKKRFGTIFSKMTLYNEKKGVRDLKSLPKVFLEISLRDKTFKMVVSLFSDTVPKTAENFRKLCQPDHEFNYKNCKFHRVIRGFMAQGGDFTNGDGTGGKSIYGDKFDDENFMDKHTERGLLSMANSGPNTNGSQFFVTFGPAPHLDGKHVVFGKVVEGLEFLDELENVETGPSDRPVNDVVIVNCGSV</sequence>
<dbReference type="InterPro" id="IPR029000">
    <property type="entry name" value="Cyclophilin-like_dom_sf"/>
</dbReference>
<evidence type="ECO:0000256" key="6">
    <source>
        <dbReference type="PROSITE-ProRule" id="PRU00277"/>
    </source>
</evidence>
<dbReference type="InterPro" id="IPR020892">
    <property type="entry name" value="Cyclophilin-type_PPIase_CS"/>
</dbReference>
<dbReference type="InterPro" id="IPR001179">
    <property type="entry name" value="PPIase_FKBP_dom"/>
</dbReference>
<name>A0A3B0N7V9_THEAN</name>
<dbReference type="SMART" id="SM00028">
    <property type="entry name" value="TPR"/>
    <property type="match status" value="3"/>
</dbReference>
<evidence type="ECO:0000313" key="11">
    <source>
        <dbReference type="EMBL" id="SVP91076.1"/>
    </source>
</evidence>
<organism evidence="11">
    <name type="scientific">Theileria annulata</name>
    <dbReference type="NCBI Taxonomy" id="5874"/>
    <lineage>
        <taxon>Eukaryota</taxon>
        <taxon>Sar</taxon>
        <taxon>Alveolata</taxon>
        <taxon>Apicomplexa</taxon>
        <taxon>Aconoidasida</taxon>
        <taxon>Piroplasmida</taxon>
        <taxon>Theileriidae</taxon>
        <taxon>Theileria</taxon>
    </lineage>
</organism>
<dbReference type="GO" id="GO:0003755">
    <property type="term" value="F:peptidyl-prolyl cis-trans isomerase activity"/>
    <property type="evidence" value="ECO:0007669"/>
    <property type="project" value="UniProtKB-KW"/>
</dbReference>
<reference evidence="11" key="1">
    <citation type="submission" date="2018-07" db="EMBL/GenBank/DDBJ databases">
        <authorList>
            <person name="Quirk P.G."/>
            <person name="Krulwich T.A."/>
        </authorList>
    </citation>
    <scope>NUCLEOTIDE SEQUENCE</scope>
    <source>
        <strain evidence="11">Anand</strain>
    </source>
</reference>
<keyword evidence="7" id="KW-0802">TPR repeat</keyword>
<dbReference type="GO" id="GO:0016018">
    <property type="term" value="F:cyclosporin A binding"/>
    <property type="evidence" value="ECO:0007669"/>
    <property type="project" value="TreeGrafter"/>
</dbReference>
<protein>
    <recommendedName>
        <fullName evidence="2 6">peptidylprolyl isomerase</fullName>
        <ecNumber evidence="2 6">5.2.1.8</ecNumber>
    </recommendedName>
</protein>
<feature type="repeat" description="TPR" evidence="7">
    <location>
        <begin position="109"/>
        <end position="142"/>
    </location>
</feature>
<dbReference type="GO" id="GO:0005737">
    <property type="term" value="C:cytoplasm"/>
    <property type="evidence" value="ECO:0007669"/>
    <property type="project" value="TreeGrafter"/>
</dbReference>
<dbReference type="FunFam" id="2.40.100.10:FF:000019">
    <property type="entry name" value="Peptidyl-prolyl cis-trans isomerase"/>
    <property type="match status" value="1"/>
</dbReference>
<dbReference type="InterPro" id="IPR011990">
    <property type="entry name" value="TPR-like_helical_dom_sf"/>
</dbReference>
<gene>
    <name evidence="10" type="ORF">TAT_000127100</name>
    <name evidence="11" type="ORF">TAV_000127200</name>
</gene>
<dbReference type="Pfam" id="PF00254">
    <property type="entry name" value="FKBP_C"/>
    <property type="match status" value="1"/>
</dbReference>
<dbReference type="PROSITE" id="PS50059">
    <property type="entry name" value="FKBP_PPIASE"/>
    <property type="match status" value="1"/>
</dbReference>
<dbReference type="EC" id="5.2.1.8" evidence="2 6"/>
<proteinExistence type="predicted"/>
<keyword evidence="5 6" id="KW-0413">Isomerase</keyword>
<dbReference type="Gene3D" id="3.10.50.40">
    <property type="match status" value="1"/>
</dbReference>
<dbReference type="SUPFAM" id="SSF48452">
    <property type="entry name" value="TPR-like"/>
    <property type="match status" value="1"/>
</dbReference>
<keyword evidence="4 6" id="KW-0697">Rotamase</keyword>
<dbReference type="PANTHER" id="PTHR11071">
    <property type="entry name" value="PEPTIDYL-PROLYL CIS-TRANS ISOMERASE"/>
    <property type="match status" value="1"/>
</dbReference>
<dbReference type="PANTHER" id="PTHR11071:SF561">
    <property type="entry name" value="PEPTIDYL-PROLYL CIS-TRANS ISOMERASE D-RELATED"/>
    <property type="match status" value="1"/>
</dbReference>
<dbReference type="Pfam" id="PF00160">
    <property type="entry name" value="Pro_isomerase"/>
    <property type="match status" value="1"/>
</dbReference>
<dbReference type="PROSITE" id="PS00170">
    <property type="entry name" value="CSA_PPIASE_1"/>
    <property type="match status" value="1"/>
</dbReference>
<dbReference type="SUPFAM" id="SSF54534">
    <property type="entry name" value="FKBP-like"/>
    <property type="match status" value="1"/>
</dbReference>
<dbReference type="PROSITE" id="PS50005">
    <property type="entry name" value="TPR"/>
    <property type="match status" value="1"/>
</dbReference>
<comment type="catalytic activity">
    <reaction evidence="1 6">
        <text>[protein]-peptidylproline (omega=180) = [protein]-peptidylproline (omega=0)</text>
        <dbReference type="Rhea" id="RHEA:16237"/>
        <dbReference type="Rhea" id="RHEA-COMP:10747"/>
        <dbReference type="Rhea" id="RHEA-COMP:10748"/>
        <dbReference type="ChEBI" id="CHEBI:83833"/>
        <dbReference type="ChEBI" id="CHEBI:83834"/>
        <dbReference type="EC" id="5.2.1.8"/>
    </reaction>
</comment>
<dbReference type="VEuPathDB" id="PiroplasmaDB:TA15740"/>
<evidence type="ECO:0000259" key="8">
    <source>
        <dbReference type="PROSITE" id="PS50059"/>
    </source>
</evidence>
<dbReference type="Gene3D" id="1.25.40.10">
    <property type="entry name" value="Tetratricopeptide repeat domain"/>
    <property type="match status" value="1"/>
</dbReference>
<dbReference type="InterPro" id="IPR046357">
    <property type="entry name" value="PPIase_dom_sf"/>
</dbReference>
<keyword evidence="3" id="KW-0732">Signal</keyword>